<dbReference type="Proteomes" id="UP000186110">
    <property type="component" value="Chromosome"/>
</dbReference>
<dbReference type="EMBL" id="CP019239">
    <property type="protein sequence ID" value="APW44759.1"/>
    <property type="molecule type" value="Genomic_DNA"/>
</dbReference>
<dbReference type="Pfam" id="PF09335">
    <property type="entry name" value="VTT_dom"/>
    <property type="match status" value="1"/>
</dbReference>
<dbReference type="STRING" id="1484693.RS694_08035"/>
<dbReference type="GO" id="GO:0005886">
    <property type="term" value="C:plasma membrane"/>
    <property type="evidence" value="ECO:0007669"/>
    <property type="project" value="UniProtKB-SubCell"/>
</dbReference>
<dbReference type="PANTHER" id="PTHR12677">
    <property type="entry name" value="GOLGI APPARATUS MEMBRANE PROTEIN TVP38-RELATED"/>
    <property type="match status" value="1"/>
</dbReference>
<proteinExistence type="inferred from homology"/>
<gene>
    <name evidence="8" type="ORF">RS694_08035</name>
</gene>
<comment type="similarity">
    <text evidence="6">Belongs to the TVP38/TMEM64 family.</text>
</comment>
<dbReference type="KEGG" id="rsb:RS694_08035"/>
<keyword evidence="4 6" id="KW-1133">Transmembrane helix</keyword>
<evidence type="ECO:0000256" key="6">
    <source>
        <dbReference type="RuleBase" id="RU366058"/>
    </source>
</evidence>
<reference evidence="8 9" key="1">
    <citation type="submission" date="2017-01" db="EMBL/GenBank/DDBJ databases">
        <authorList>
            <person name="Mah S.A."/>
            <person name="Swanson W.J."/>
            <person name="Moy G.W."/>
            <person name="Vacquier V.D."/>
        </authorList>
    </citation>
    <scope>NUCLEOTIDE SEQUENCE [LARGE SCALE GENOMIC DNA]</scope>
    <source>
        <strain evidence="8 9">DSM 22694</strain>
    </source>
</reference>
<feature type="transmembrane region" description="Helical" evidence="6">
    <location>
        <begin position="55"/>
        <end position="83"/>
    </location>
</feature>
<evidence type="ECO:0000256" key="1">
    <source>
        <dbReference type="ARBA" id="ARBA00004651"/>
    </source>
</evidence>
<comment type="caution">
    <text evidence="6">Lacks conserved residue(s) required for the propagation of feature annotation.</text>
</comment>
<dbReference type="InterPro" id="IPR015414">
    <property type="entry name" value="TMEM64"/>
</dbReference>
<evidence type="ECO:0000259" key="7">
    <source>
        <dbReference type="Pfam" id="PF09335"/>
    </source>
</evidence>
<keyword evidence="2 6" id="KW-1003">Cell membrane</keyword>
<keyword evidence="9" id="KW-1185">Reference proteome</keyword>
<evidence type="ECO:0000313" key="9">
    <source>
        <dbReference type="Proteomes" id="UP000186110"/>
    </source>
</evidence>
<accession>A0A1P8KFJ6</accession>
<organism evidence="8 9">
    <name type="scientific">Rhodoferax saidenbachensis</name>
    <dbReference type="NCBI Taxonomy" id="1484693"/>
    <lineage>
        <taxon>Bacteria</taxon>
        <taxon>Pseudomonadati</taxon>
        <taxon>Pseudomonadota</taxon>
        <taxon>Betaproteobacteria</taxon>
        <taxon>Burkholderiales</taxon>
        <taxon>Comamonadaceae</taxon>
        <taxon>Rhodoferax</taxon>
    </lineage>
</organism>
<keyword evidence="3 6" id="KW-0812">Transmembrane</keyword>
<name>A0A1P8KFJ6_9BURK</name>
<feature type="transmembrane region" description="Helical" evidence="6">
    <location>
        <begin position="90"/>
        <end position="111"/>
    </location>
</feature>
<comment type="subcellular location">
    <subcellularLocation>
        <location evidence="1 6">Cell membrane</location>
        <topology evidence="1 6">Multi-pass membrane protein</topology>
    </subcellularLocation>
</comment>
<dbReference type="PANTHER" id="PTHR12677:SF59">
    <property type="entry name" value="GOLGI APPARATUS MEMBRANE PROTEIN TVP38-RELATED"/>
    <property type="match status" value="1"/>
</dbReference>
<dbReference type="AlphaFoldDB" id="A0A1P8KFJ6"/>
<evidence type="ECO:0000256" key="4">
    <source>
        <dbReference type="ARBA" id="ARBA00022989"/>
    </source>
</evidence>
<feature type="domain" description="VTT" evidence="7">
    <location>
        <begin position="70"/>
        <end position="185"/>
    </location>
</feature>
<dbReference type="RefSeq" id="WP_037247857.1">
    <property type="nucleotide sequence ID" value="NZ_CP019239.1"/>
</dbReference>
<evidence type="ECO:0000313" key="8">
    <source>
        <dbReference type="EMBL" id="APW44759.1"/>
    </source>
</evidence>
<keyword evidence="5 6" id="KW-0472">Membrane</keyword>
<sequence>MPIQITPKLQRNARLLAVVLFLVALLVVAQLSGLRAHFTLVFLRETLATNPVTGVTVFVLLFGLGNLIQIPGWIFLAAAVLAFGEVAGGFITYLAATISCSVTFLTIRLLGGNALQSLRNRFALRVMQRLHAHPVQSVVLLRTVFQTLPALNFALAMSGISFKRYLVGTLCGLPLPIALYCQFFDFLLHLKT</sequence>
<protein>
    <recommendedName>
        <fullName evidence="6">TVP38/TMEM64 family membrane protein</fullName>
    </recommendedName>
</protein>
<feature type="transmembrane region" description="Helical" evidence="6">
    <location>
        <begin position="165"/>
        <end position="188"/>
    </location>
</feature>
<dbReference type="InterPro" id="IPR032816">
    <property type="entry name" value="VTT_dom"/>
</dbReference>
<evidence type="ECO:0000256" key="5">
    <source>
        <dbReference type="ARBA" id="ARBA00023136"/>
    </source>
</evidence>
<evidence type="ECO:0000256" key="3">
    <source>
        <dbReference type="ARBA" id="ARBA00022692"/>
    </source>
</evidence>
<evidence type="ECO:0000256" key="2">
    <source>
        <dbReference type="ARBA" id="ARBA00022475"/>
    </source>
</evidence>